<dbReference type="Proteomes" id="UP000304953">
    <property type="component" value="Unassembled WGS sequence"/>
</dbReference>
<name>A0AC61RVI2_9FIRM</name>
<reference evidence="1" key="1">
    <citation type="submission" date="2019-04" db="EMBL/GenBank/DDBJ databases">
        <title>Microbes associate with the intestines of laboratory mice.</title>
        <authorList>
            <person name="Navarre W."/>
            <person name="Wong E."/>
            <person name="Huang K."/>
            <person name="Tropini C."/>
            <person name="Ng K."/>
            <person name="Yu B."/>
        </authorList>
    </citation>
    <scope>NUCLEOTIDE SEQUENCE</scope>
    <source>
        <strain evidence="1">NM01_1-7b</strain>
    </source>
</reference>
<keyword evidence="2" id="KW-1185">Reference proteome</keyword>
<keyword evidence="1" id="KW-0413">Isomerase</keyword>
<evidence type="ECO:0000313" key="2">
    <source>
        <dbReference type="Proteomes" id="UP000304953"/>
    </source>
</evidence>
<evidence type="ECO:0000313" key="1">
    <source>
        <dbReference type="EMBL" id="TGY95739.1"/>
    </source>
</evidence>
<sequence length="466" mass="52623">MRKFMDENFLLSTATAEKLYHGTAKKLPIIDYHCHINPQEIAEDRKFENISQVWLGGDHYKWRVMRAGGITEDKITGNAPDREKFRAFASVMPKLIGNPLYHWSHLELQRGFGVAEPLTAENADDIYDRCNEVLKRYSARSLMRKFNVQAICTTDDPIDSLSYHDEIQADSEMEIKVLPAFRPDKAVNIEKPGFAEYIAKLSDTVGRKLDTAEEVALALCERIDYFAEHGCLCADHGLDYCMYEKPDKMAANHAFAIAMEGKCPDRKLADAYKTLVTIACAKKYSEKNWVMQLHFGCLRNANKPQFELLGPDTGYDAVNSQSGVECVAPLLNACLENDGLPKTILYSLNPIDNTALATIMACFQGGGVPGKIQQGSAWWFNDNRFGMRNQLTELAANGVLGCFVGMLTDSRSFLSYTRHEYFRRVLCELVGEWVESGQYPADDAALEQLIRNLCYNNTRDYFGFHV</sequence>
<protein>
    <submittedName>
        <fullName evidence="1">Glucuronate isomerase</fullName>
        <ecNumber evidence="1">5.3.1.12</ecNumber>
    </submittedName>
</protein>
<gene>
    <name evidence="1" type="primary">uxaC</name>
    <name evidence="1" type="ORF">E5329_13530</name>
</gene>
<dbReference type="EC" id="5.3.1.12" evidence="1"/>
<proteinExistence type="predicted"/>
<comment type="caution">
    <text evidence="1">The sequence shown here is derived from an EMBL/GenBank/DDBJ whole genome shotgun (WGS) entry which is preliminary data.</text>
</comment>
<accession>A0AC61RVI2</accession>
<organism evidence="1 2">
    <name type="scientific">Petralouisia muris</name>
    <dbReference type="NCBI Taxonomy" id="3032872"/>
    <lineage>
        <taxon>Bacteria</taxon>
        <taxon>Bacillati</taxon>
        <taxon>Bacillota</taxon>
        <taxon>Clostridia</taxon>
        <taxon>Lachnospirales</taxon>
        <taxon>Lachnospiraceae</taxon>
        <taxon>Petralouisia</taxon>
    </lineage>
</organism>
<dbReference type="EMBL" id="SRYA01000025">
    <property type="protein sequence ID" value="TGY95739.1"/>
    <property type="molecule type" value="Genomic_DNA"/>
</dbReference>